<dbReference type="AlphaFoldDB" id="A0A7D4QD48"/>
<reference evidence="2 3" key="1">
    <citation type="submission" date="2020-05" db="EMBL/GenBank/DDBJ databases">
        <title>Mucilaginibacter mali sp. nov.</title>
        <authorList>
            <person name="Kim H.S."/>
            <person name="Lee K.C."/>
            <person name="Suh M.K."/>
            <person name="Kim J.-S."/>
            <person name="Han K.-I."/>
            <person name="Eom M.K."/>
            <person name="Shin Y.K."/>
            <person name="Lee J.-S."/>
        </authorList>
    </citation>
    <scope>NUCLEOTIDE SEQUENCE [LARGE SCALE GENOMIC DNA]</scope>
    <source>
        <strain evidence="2 3">G2-14</strain>
    </source>
</reference>
<accession>A0A7D4QD48</accession>
<organism evidence="2 3">
    <name type="scientific">Mucilaginibacter mali</name>
    <dbReference type="NCBI Taxonomy" id="2740462"/>
    <lineage>
        <taxon>Bacteria</taxon>
        <taxon>Pseudomonadati</taxon>
        <taxon>Bacteroidota</taxon>
        <taxon>Sphingobacteriia</taxon>
        <taxon>Sphingobacteriales</taxon>
        <taxon>Sphingobacteriaceae</taxon>
        <taxon>Mucilaginibacter</taxon>
    </lineage>
</organism>
<evidence type="ECO:0000313" key="2">
    <source>
        <dbReference type="EMBL" id="QKJ32825.1"/>
    </source>
</evidence>
<proteinExistence type="predicted"/>
<dbReference type="PANTHER" id="PTHR34585">
    <property type="match status" value="1"/>
</dbReference>
<dbReference type="InterPro" id="IPR009061">
    <property type="entry name" value="DNA-bd_dom_put_sf"/>
</dbReference>
<dbReference type="PANTHER" id="PTHR34585:SF22">
    <property type="entry name" value="HELIX-TURN-HELIX DOMAIN-CONTAINING PROTEIN"/>
    <property type="match status" value="1"/>
</dbReference>
<dbReference type="SUPFAM" id="SSF46955">
    <property type="entry name" value="Putative DNA-binding domain"/>
    <property type="match status" value="1"/>
</dbReference>
<dbReference type="RefSeq" id="WP_173417470.1">
    <property type="nucleotide sequence ID" value="NZ_CP054139.1"/>
</dbReference>
<sequence length="90" mass="10567">MSVEIITKEDLQAFKIELLADLRMIIREVPEKPKEWMKSAELKKLLKVSHGTLQNLRISGQLKFSKIGGTYYYRYHDLLKLLENGMPKFL</sequence>
<evidence type="ECO:0000259" key="1">
    <source>
        <dbReference type="Pfam" id="PF12728"/>
    </source>
</evidence>
<gene>
    <name evidence="2" type="ORF">HQ865_24735</name>
</gene>
<protein>
    <submittedName>
        <fullName evidence="2">Helix-turn-helix domain-containing protein</fullName>
    </submittedName>
</protein>
<evidence type="ECO:0000313" key="3">
    <source>
        <dbReference type="Proteomes" id="UP000505355"/>
    </source>
</evidence>
<dbReference type="EMBL" id="CP054139">
    <property type="protein sequence ID" value="QKJ32825.1"/>
    <property type="molecule type" value="Genomic_DNA"/>
</dbReference>
<dbReference type="InterPro" id="IPR041657">
    <property type="entry name" value="HTH_17"/>
</dbReference>
<feature type="domain" description="Helix-turn-helix" evidence="1">
    <location>
        <begin position="36"/>
        <end position="85"/>
    </location>
</feature>
<name>A0A7D4QD48_9SPHI</name>
<dbReference type="Proteomes" id="UP000505355">
    <property type="component" value="Chromosome"/>
</dbReference>
<dbReference type="Pfam" id="PF12728">
    <property type="entry name" value="HTH_17"/>
    <property type="match status" value="1"/>
</dbReference>
<keyword evidence="3" id="KW-1185">Reference proteome</keyword>
<dbReference type="KEGG" id="mmab:HQ865_24735"/>